<dbReference type="Gene3D" id="3.20.20.120">
    <property type="entry name" value="Enolase-like C-terminal domain"/>
    <property type="match status" value="1"/>
</dbReference>
<dbReference type="SMART" id="SM00922">
    <property type="entry name" value="MR_MLE"/>
    <property type="match status" value="1"/>
</dbReference>
<dbReference type="AlphaFoldDB" id="A0A8K0VB45"/>
<dbReference type="EMBL" id="JAESVN010000001">
    <property type="protein sequence ID" value="MBL4915910.1"/>
    <property type="molecule type" value="Genomic_DNA"/>
</dbReference>
<dbReference type="SUPFAM" id="SSF51604">
    <property type="entry name" value="Enolase C-terminal domain-like"/>
    <property type="match status" value="1"/>
</dbReference>
<dbReference type="Pfam" id="PF13378">
    <property type="entry name" value="MR_MLE_C"/>
    <property type="match status" value="1"/>
</dbReference>
<name>A0A8K0VB45_9RHOB</name>
<accession>A0A8K0VB45</accession>
<reference evidence="3" key="1">
    <citation type="submission" date="2021-01" db="EMBL/GenBank/DDBJ databases">
        <title>Tabrizicola alba sp. nov. a motile alkaliphilic bacterium isolated from a soda lake.</title>
        <authorList>
            <person name="Szuroczki S."/>
            <person name="Abbaszade G."/>
            <person name="Schumann P."/>
            <person name="Toth E."/>
        </authorList>
    </citation>
    <scope>NUCLEOTIDE SEQUENCE</scope>
    <source>
        <strain evidence="3">DMG-N-6</strain>
    </source>
</reference>
<dbReference type="PANTHER" id="PTHR48080">
    <property type="entry name" value="D-GALACTONATE DEHYDRATASE-RELATED"/>
    <property type="match status" value="1"/>
</dbReference>
<dbReference type="Pfam" id="PF02746">
    <property type="entry name" value="MR_MLE_N"/>
    <property type="match status" value="1"/>
</dbReference>
<dbReference type="SFLD" id="SFLDG00179">
    <property type="entry name" value="mandelate_racemase"/>
    <property type="match status" value="1"/>
</dbReference>
<dbReference type="InterPro" id="IPR013341">
    <property type="entry name" value="Mandelate_racemase_N_dom"/>
</dbReference>
<dbReference type="InterPro" id="IPR029065">
    <property type="entry name" value="Enolase_C-like"/>
</dbReference>
<proteinExistence type="predicted"/>
<dbReference type="CDD" id="cd03316">
    <property type="entry name" value="MR_like"/>
    <property type="match status" value="1"/>
</dbReference>
<dbReference type="InterPro" id="IPR013342">
    <property type="entry name" value="Mandelate_racemase_C"/>
</dbReference>
<feature type="domain" description="Mandelate racemase/muconate lactonizing enzyme C-terminal" evidence="2">
    <location>
        <begin position="148"/>
        <end position="254"/>
    </location>
</feature>
<dbReference type="PANTHER" id="PTHR48080:SF2">
    <property type="entry name" value="D-GALACTONATE DEHYDRATASE"/>
    <property type="match status" value="1"/>
</dbReference>
<dbReference type="Gene3D" id="3.30.390.10">
    <property type="entry name" value="Enolase-like, N-terminal domain"/>
    <property type="match status" value="1"/>
</dbReference>
<dbReference type="InterPro" id="IPR036849">
    <property type="entry name" value="Enolase-like_C_sf"/>
</dbReference>
<dbReference type="RefSeq" id="WP_202686517.1">
    <property type="nucleotide sequence ID" value="NZ_JAESVN010000001.1"/>
</dbReference>
<keyword evidence="1" id="KW-0456">Lyase</keyword>
<keyword evidence="4" id="KW-1185">Reference proteome</keyword>
<dbReference type="InterPro" id="IPR029017">
    <property type="entry name" value="Enolase-like_N"/>
</dbReference>
<dbReference type="Proteomes" id="UP000648908">
    <property type="component" value="Unassembled WGS sequence"/>
</dbReference>
<comment type="caution">
    <text evidence="3">The sequence shown here is derived from an EMBL/GenBank/DDBJ whole genome shotgun (WGS) entry which is preliminary data.</text>
</comment>
<evidence type="ECO:0000256" key="1">
    <source>
        <dbReference type="ARBA" id="ARBA00023239"/>
    </source>
</evidence>
<protein>
    <submittedName>
        <fullName evidence="3">Mandelate racemase/muconate lactonizing enzyme family protein</fullName>
    </submittedName>
</protein>
<gene>
    <name evidence="3" type="ORF">JL811_01640</name>
</gene>
<dbReference type="SUPFAM" id="SSF54826">
    <property type="entry name" value="Enolase N-terminal domain-like"/>
    <property type="match status" value="1"/>
</dbReference>
<evidence type="ECO:0000313" key="4">
    <source>
        <dbReference type="Proteomes" id="UP000648908"/>
    </source>
</evidence>
<evidence type="ECO:0000313" key="3">
    <source>
        <dbReference type="EMBL" id="MBL4915910.1"/>
    </source>
</evidence>
<dbReference type="GO" id="GO:0016829">
    <property type="term" value="F:lyase activity"/>
    <property type="evidence" value="ECO:0007669"/>
    <property type="project" value="UniProtKB-KW"/>
</dbReference>
<sequence length="388" mass="41947">MMRDALGAVTITNVVAAGLVGESPPGGWSTEIRPEDSVHTLVAVHTDAGITGFGSVFAPGPLVVAAVDQLRSFCIGETALEPERISEKLHQNTFWFGRGGTITHAISGIDLALWDILGKAAGLPVSILAGGRHRARVRPYCSLLMEEPGRMAEVITRYREQGYRAFKIGWGPFGRRDDPRLDAAIVADAMRELPEGGQLFVDAGASDAYWPNGLKWALRTADMLADHGVGWFEEALVPDALEDFVTLRKVSRLPITGGEVLTRRQSFLPFLSAGAFDIIQPDVTKVGGFSEQRRIARMAQDFGVRYVGHGWNTAMGLAADLQMAAALPGVDLVEYIGGSPYVDELTVEGFRLDGDGMIEIPASPGWGVTPDRDRIARFCPDVARLFGE</sequence>
<dbReference type="InterPro" id="IPR034593">
    <property type="entry name" value="DgoD-like"/>
</dbReference>
<dbReference type="SFLD" id="SFLDS00001">
    <property type="entry name" value="Enolase"/>
    <property type="match status" value="1"/>
</dbReference>
<organism evidence="3 4">
    <name type="scientific">Szabonella alba</name>
    <dbReference type="NCBI Taxonomy" id="2804194"/>
    <lineage>
        <taxon>Bacteria</taxon>
        <taxon>Pseudomonadati</taxon>
        <taxon>Pseudomonadota</taxon>
        <taxon>Alphaproteobacteria</taxon>
        <taxon>Rhodobacterales</taxon>
        <taxon>Paracoccaceae</taxon>
        <taxon>Szabonella</taxon>
    </lineage>
</organism>
<evidence type="ECO:0000259" key="2">
    <source>
        <dbReference type="SMART" id="SM00922"/>
    </source>
</evidence>